<dbReference type="Pfam" id="PF13561">
    <property type="entry name" value="adh_short_C2"/>
    <property type="match status" value="1"/>
</dbReference>
<keyword evidence="2" id="KW-0560">Oxidoreductase</keyword>
<gene>
    <name evidence="3" type="ORF">BAU28_16555</name>
</gene>
<dbReference type="GeneID" id="87593785"/>
<dbReference type="SUPFAM" id="SSF51735">
    <property type="entry name" value="NAD(P)-binding Rossmann-fold domains"/>
    <property type="match status" value="1"/>
</dbReference>
<accession>A0A1J9VIP1</accession>
<dbReference type="CDD" id="cd05233">
    <property type="entry name" value="SDR_c"/>
    <property type="match status" value="1"/>
</dbReference>
<dbReference type="Proteomes" id="UP000182788">
    <property type="component" value="Unassembled WGS sequence"/>
</dbReference>
<dbReference type="PRINTS" id="PR00080">
    <property type="entry name" value="SDRFAMILY"/>
</dbReference>
<dbReference type="NCBIfam" id="NF009389">
    <property type="entry name" value="PRK12748.1"/>
    <property type="match status" value="1"/>
</dbReference>
<proteinExistence type="inferred from homology"/>
<dbReference type="GO" id="GO:0016614">
    <property type="term" value="F:oxidoreductase activity, acting on CH-OH group of donors"/>
    <property type="evidence" value="ECO:0007669"/>
    <property type="project" value="UniProtKB-ARBA"/>
</dbReference>
<sequence>MKPLYGKIAVVTGVSRSTGIGTAICLSLADAGADIFFTHWTPFDKVEGKGAEEYWPKILKKKLEKLGVRVGHMQIDLEDEKSPSKLLDIVENKFGTPSILINNATYESPSSFHSLNADILDKHYKINNRGTIMLSLEFARRFEKRFPEGKNGRIINLVSGGPDPNNLAYIATKGLLISITEPLAVALAPIGITVNCVNPGPTDSGWMNDPIKKHLLPLFPTGRIGMPEDAAKIIKFLASEESGWITGQLIRSDGGFIGR</sequence>
<dbReference type="InterPro" id="IPR002347">
    <property type="entry name" value="SDR_fam"/>
</dbReference>
<evidence type="ECO:0000313" key="3">
    <source>
        <dbReference type="EMBL" id="OJD76045.1"/>
    </source>
</evidence>
<dbReference type="EMBL" id="MAOI01000092">
    <property type="protein sequence ID" value="OJD76045.1"/>
    <property type="molecule type" value="Genomic_DNA"/>
</dbReference>
<evidence type="ECO:0000256" key="1">
    <source>
        <dbReference type="ARBA" id="ARBA00006484"/>
    </source>
</evidence>
<dbReference type="Gene3D" id="3.40.50.720">
    <property type="entry name" value="NAD(P)-binding Rossmann-like Domain"/>
    <property type="match status" value="1"/>
</dbReference>
<protein>
    <submittedName>
        <fullName evidence="3">Oxidoreductase</fullName>
    </submittedName>
</protein>
<comment type="similarity">
    <text evidence="1">Belongs to the short-chain dehydrogenases/reductases (SDR) family.</text>
</comment>
<dbReference type="InterPro" id="IPR036291">
    <property type="entry name" value="NAD(P)-bd_dom_sf"/>
</dbReference>
<organism evidence="3 4">
    <name type="scientific">Bacillus paramycoides</name>
    <dbReference type="NCBI Taxonomy" id="2026194"/>
    <lineage>
        <taxon>Bacteria</taxon>
        <taxon>Bacillati</taxon>
        <taxon>Bacillota</taxon>
        <taxon>Bacilli</taxon>
        <taxon>Bacillales</taxon>
        <taxon>Bacillaceae</taxon>
        <taxon>Bacillus</taxon>
        <taxon>Bacillus cereus group</taxon>
    </lineage>
</organism>
<dbReference type="PRINTS" id="PR00081">
    <property type="entry name" value="GDHRDH"/>
</dbReference>
<dbReference type="AlphaFoldDB" id="A0A1J9VIP1"/>
<reference evidence="3 4" key="1">
    <citation type="submission" date="2016-06" db="EMBL/GenBank/DDBJ databases">
        <title>First insights into the genetic diversity and population structure of in the Bacillus cereus group bacteria from diverse marine environments.</title>
        <authorList>
            <person name="Liu Y."/>
            <person name="Lai Q."/>
            <person name="Shao Z."/>
        </authorList>
    </citation>
    <scope>NUCLEOTIDE SEQUENCE [LARGE SCALE GENOMIC DNA]</scope>
    <source>
        <strain evidence="3 4">NH24A2</strain>
    </source>
</reference>
<dbReference type="RefSeq" id="WP_071719832.1">
    <property type="nucleotide sequence ID" value="NZ_CBCSHB010000034.1"/>
</dbReference>
<name>A0A1J9VIP1_9BACI</name>
<evidence type="ECO:0000313" key="4">
    <source>
        <dbReference type="Proteomes" id="UP000182788"/>
    </source>
</evidence>
<dbReference type="PANTHER" id="PTHR48107:SF7">
    <property type="entry name" value="RE15974P"/>
    <property type="match status" value="1"/>
</dbReference>
<comment type="caution">
    <text evidence="3">The sequence shown here is derived from an EMBL/GenBank/DDBJ whole genome shotgun (WGS) entry which is preliminary data.</text>
</comment>
<evidence type="ECO:0000256" key="2">
    <source>
        <dbReference type="ARBA" id="ARBA00023002"/>
    </source>
</evidence>
<dbReference type="PANTHER" id="PTHR48107">
    <property type="entry name" value="NADPH-DEPENDENT ALDEHYDE REDUCTASE-LIKE PROTEIN, CHLOROPLASTIC-RELATED"/>
    <property type="match status" value="1"/>
</dbReference>